<dbReference type="InterPro" id="IPR000210">
    <property type="entry name" value="BTB/POZ_dom"/>
</dbReference>
<evidence type="ECO:0000259" key="1">
    <source>
        <dbReference type="PROSITE" id="PS50097"/>
    </source>
</evidence>
<feature type="domain" description="BTB" evidence="1">
    <location>
        <begin position="139"/>
        <end position="201"/>
    </location>
</feature>
<dbReference type="PANTHER" id="PTHR22744:SF14">
    <property type="entry name" value="BTB DOMAIN-CONTAINING PROTEIN-RELATED"/>
    <property type="match status" value="1"/>
</dbReference>
<protein>
    <recommendedName>
        <fullName evidence="1">BTB domain-containing protein</fullName>
    </recommendedName>
</protein>
<dbReference type="SUPFAM" id="SSF54695">
    <property type="entry name" value="POZ domain"/>
    <property type="match status" value="1"/>
</dbReference>
<dbReference type="InterPro" id="IPR011333">
    <property type="entry name" value="SKP1/BTB/POZ_sf"/>
</dbReference>
<reference evidence="3" key="1">
    <citation type="submission" date="2022-10" db="EMBL/GenBank/DDBJ databases">
        <title>Genome assembly of Pristionchus species.</title>
        <authorList>
            <person name="Yoshida K."/>
            <person name="Sommer R.J."/>
        </authorList>
    </citation>
    <scope>NUCLEOTIDE SEQUENCE [LARGE SCALE GENOMIC DNA]</scope>
    <source>
        <strain evidence="3">RS5460</strain>
    </source>
</reference>
<dbReference type="PANTHER" id="PTHR22744">
    <property type="entry name" value="HELIX LOOP HELIX PROTEIN 21-RELATED"/>
    <property type="match status" value="1"/>
</dbReference>
<dbReference type="EMBL" id="BTRK01000006">
    <property type="protein sequence ID" value="GMR56694.1"/>
    <property type="molecule type" value="Genomic_DNA"/>
</dbReference>
<proteinExistence type="predicted"/>
<comment type="caution">
    <text evidence="2">The sequence shown here is derived from an EMBL/GenBank/DDBJ whole genome shotgun (WGS) entry which is preliminary data.</text>
</comment>
<dbReference type="Gene3D" id="3.30.710.10">
    <property type="entry name" value="Potassium Channel Kv1.1, Chain A"/>
    <property type="match status" value="1"/>
</dbReference>
<keyword evidence="3" id="KW-1185">Reference proteome</keyword>
<accession>A0AAN5D6U4</accession>
<evidence type="ECO:0000313" key="2">
    <source>
        <dbReference type="EMBL" id="GMR56694.1"/>
    </source>
</evidence>
<gene>
    <name evidence="2" type="ORF">PMAYCL1PPCAC_26889</name>
</gene>
<dbReference type="Pfam" id="PF00651">
    <property type="entry name" value="BTB"/>
    <property type="match status" value="1"/>
</dbReference>
<name>A0AAN5D6U4_9BILA</name>
<dbReference type="PROSITE" id="PS50097">
    <property type="entry name" value="BTB"/>
    <property type="match status" value="1"/>
</dbReference>
<dbReference type="Proteomes" id="UP001328107">
    <property type="component" value="Unassembled WGS sequence"/>
</dbReference>
<dbReference type="AlphaFoldDB" id="A0AAN5D6U4"/>
<dbReference type="SMART" id="SM00225">
    <property type="entry name" value="BTB"/>
    <property type="match status" value="1"/>
</dbReference>
<organism evidence="2 3">
    <name type="scientific">Pristionchus mayeri</name>
    <dbReference type="NCBI Taxonomy" id="1317129"/>
    <lineage>
        <taxon>Eukaryota</taxon>
        <taxon>Metazoa</taxon>
        <taxon>Ecdysozoa</taxon>
        <taxon>Nematoda</taxon>
        <taxon>Chromadorea</taxon>
        <taxon>Rhabditida</taxon>
        <taxon>Rhabditina</taxon>
        <taxon>Diplogasteromorpha</taxon>
        <taxon>Diplogasteroidea</taxon>
        <taxon>Neodiplogasteridae</taxon>
        <taxon>Pristionchus</taxon>
    </lineage>
</organism>
<dbReference type="CDD" id="cd18186">
    <property type="entry name" value="BTB_POZ_ZBTB_KLHL-like"/>
    <property type="match status" value="1"/>
</dbReference>
<feature type="non-terminal residue" evidence="2">
    <location>
        <position position="1"/>
    </location>
</feature>
<sequence length="397" mass="44603">KVVVSSESKLISISLKNDRCSMRYSEDESAIFVNPPADFYVSTIDLSLKDNEGKEMSSVSFSAGCTSGQQRIRTDGLLSIVFDADESITLISDTLLKVFPTGCSDLNENSVKFEMSVNVNLVNVIPNTLESKSPLVNIYSGSMKVGDSTVPVSKEMLALSSPFFNVLFYGNFGERKKDNFEIKEVDTDDFIWFLNSIQTRKYFCMSVNQALVALTYADRFGMLNLHKHVSAYLKFYSLAKEDIKDTYILSSRFDNEELIVWVLGQCTDSKEMFDLVIECAPFGNMNTVVSALTILQDSFLSICADAAGLTKCLVNERKAAPIHLRCYDAKNILEMERYFSLSLDSDGDFYWSALWNAIPEEYGSITVDGRKRPIDGENSAYCQDRSLKMMEVIAYRS</sequence>
<evidence type="ECO:0000313" key="3">
    <source>
        <dbReference type="Proteomes" id="UP001328107"/>
    </source>
</evidence>